<dbReference type="AlphaFoldDB" id="A0A367EKR2"/>
<accession>A0A367EKR2</accession>
<protein>
    <submittedName>
        <fullName evidence="1">Uncharacterized protein</fullName>
    </submittedName>
</protein>
<dbReference type="Proteomes" id="UP000253094">
    <property type="component" value="Unassembled WGS sequence"/>
</dbReference>
<name>A0A367EKR2_9ACTN</name>
<organism evidence="1 2">
    <name type="scientific">Sphaerisporangium album</name>
    <dbReference type="NCBI Taxonomy" id="509200"/>
    <lineage>
        <taxon>Bacteria</taxon>
        <taxon>Bacillati</taxon>
        <taxon>Actinomycetota</taxon>
        <taxon>Actinomycetes</taxon>
        <taxon>Streptosporangiales</taxon>
        <taxon>Streptosporangiaceae</taxon>
        <taxon>Sphaerisporangium</taxon>
    </lineage>
</organism>
<keyword evidence="2" id="KW-1185">Reference proteome</keyword>
<sequence>MRACHALCRTDGELLVCEADAVAILAYLDADPKWSLDQHQNTMYVYVYKVDDVDEEPLEILINTLMNPTALRRVINEINTIALGLPGYVHPAILDRLTAIARLAPADSEIYRVATGQTSSR</sequence>
<evidence type="ECO:0000313" key="2">
    <source>
        <dbReference type="Proteomes" id="UP000253094"/>
    </source>
</evidence>
<proteinExistence type="predicted"/>
<evidence type="ECO:0000313" key="1">
    <source>
        <dbReference type="EMBL" id="RCG18225.1"/>
    </source>
</evidence>
<gene>
    <name evidence="1" type="ORF">DQ384_39210</name>
</gene>
<comment type="caution">
    <text evidence="1">The sequence shown here is derived from an EMBL/GenBank/DDBJ whole genome shotgun (WGS) entry which is preliminary data.</text>
</comment>
<reference evidence="1 2" key="1">
    <citation type="submission" date="2018-06" db="EMBL/GenBank/DDBJ databases">
        <title>Sphaerisporangium craniellae sp. nov., isolated from a marine sponge in the South China Sea.</title>
        <authorList>
            <person name="Li L."/>
        </authorList>
    </citation>
    <scope>NUCLEOTIDE SEQUENCE [LARGE SCALE GENOMIC DNA]</scope>
    <source>
        <strain evidence="1 2">CCTCC AA 208026</strain>
    </source>
</reference>
<dbReference type="EMBL" id="QOIL01000038">
    <property type="protein sequence ID" value="RCG18225.1"/>
    <property type="molecule type" value="Genomic_DNA"/>
</dbReference>